<protein>
    <submittedName>
        <fullName evidence="2 3">Prolyl 4-hydroxylase</fullName>
    </submittedName>
</protein>
<dbReference type="VEuPathDB" id="VectorBase:ASIC015820"/>
<gene>
    <name evidence="2" type="ORF">ZHAS_00015820</name>
</gene>
<proteinExistence type="predicted"/>
<dbReference type="AlphaFoldDB" id="A0A084WC08"/>
<sequence>MGGRQGGNKERPVAGGQKGSKRFGVEKSITAVRHGLAVFFHGNTHVKMSQVHMCAT</sequence>
<accession>A0A084WC08</accession>
<evidence type="ECO:0000256" key="1">
    <source>
        <dbReference type="SAM" id="MobiDB-lite"/>
    </source>
</evidence>
<organism evidence="2">
    <name type="scientific">Anopheles sinensis</name>
    <name type="common">Mosquito</name>
    <dbReference type="NCBI Taxonomy" id="74873"/>
    <lineage>
        <taxon>Eukaryota</taxon>
        <taxon>Metazoa</taxon>
        <taxon>Ecdysozoa</taxon>
        <taxon>Arthropoda</taxon>
        <taxon>Hexapoda</taxon>
        <taxon>Insecta</taxon>
        <taxon>Pterygota</taxon>
        <taxon>Neoptera</taxon>
        <taxon>Endopterygota</taxon>
        <taxon>Diptera</taxon>
        <taxon>Nematocera</taxon>
        <taxon>Culicoidea</taxon>
        <taxon>Culicidae</taxon>
        <taxon>Anophelinae</taxon>
        <taxon>Anopheles</taxon>
    </lineage>
</organism>
<reference evidence="3" key="2">
    <citation type="submission" date="2020-05" db="UniProtKB">
        <authorList>
            <consortium name="EnsemblMetazoa"/>
        </authorList>
    </citation>
    <scope>IDENTIFICATION</scope>
</reference>
<dbReference type="EMBL" id="ATLV01022537">
    <property type="status" value="NOT_ANNOTATED_CDS"/>
    <property type="molecule type" value="Genomic_DNA"/>
</dbReference>
<dbReference type="EnsemblMetazoa" id="ASIC015820-RA">
    <property type="protein sequence ID" value="ASIC015820-PA"/>
    <property type="gene ID" value="ASIC015820"/>
</dbReference>
<dbReference type="Proteomes" id="UP000030765">
    <property type="component" value="Unassembled WGS sequence"/>
</dbReference>
<dbReference type="EMBL" id="KE525333">
    <property type="protein sequence ID" value="KFB47752.1"/>
    <property type="molecule type" value="Genomic_DNA"/>
</dbReference>
<reference evidence="2 4" key="1">
    <citation type="journal article" date="2014" name="BMC Genomics">
        <title>Genome sequence of Anopheles sinensis provides insight into genetics basis of mosquito competence for malaria parasites.</title>
        <authorList>
            <person name="Zhou D."/>
            <person name="Zhang D."/>
            <person name="Ding G."/>
            <person name="Shi L."/>
            <person name="Hou Q."/>
            <person name="Ye Y."/>
            <person name="Xu Y."/>
            <person name="Zhou H."/>
            <person name="Xiong C."/>
            <person name="Li S."/>
            <person name="Yu J."/>
            <person name="Hong S."/>
            <person name="Yu X."/>
            <person name="Zou P."/>
            <person name="Chen C."/>
            <person name="Chang X."/>
            <person name="Wang W."/>
            <person name="Lv Y."/>
            <person name="Sun Y."/>
            <person name="Ma L."/>
            <person name="Shen B."/>
            <person name="Zhu C."/>
        </authorList>
    </citation>
    <scope>NUCLEOTIDE SEQUENCE [LARGE SCALE GENOMIC DNA]</scope>
</reference>
<feature type="region of interest" description="Disordered" evidence="1">
    <location>
        <begin position="1"/>
        <end position="22"/>
    </location>
</feature>
<name>A0A084WC08_ANOSI</name>
<evidence type="ECO:0000313" key="4">
    <source>
        <dbReference type="Proteomes" id="UP000030765"/>
    </source>
</evidence>
<evidence type="ECO:0000313" key="2">
    <source>
        <dbReference type="EMBL" id="KFB47752.1"/>
    </source>
</evidence>
<keyword evidence="4" id="KW-1185">Reference proteome</keyword>
<evidence type="ECO:0000313" key="3">
    <source>
        <dbReference type="EnsemblMetazoa" id="ASIC015820-PA"/>
    </source>
</evidence>